<accession>A0A1B0BKI0</accession>
<dbReference type="Pfam" id="PF00400">
    <property type="entry name" value="WD40"/>
    <property type="match status" value="5"/>
</dbReference>
<dbReference type="PROSITE" id="PS50294">
    <property type="entry name" value="WD_REPEATS_REGION"/>
    <property type="match status" value="4"/>
</dbReference>
<dbReference type="EnsemblMetazoa" id="GPPI033091-RA">
    <property type="protein sequence ID" value="GPPI033091-PA"/>
    <property type="gene ID" value="GPPI033091"/>
</dbReference>
<dbReference type="GO" id="GO:0000724">
    <property type="term" value="P:double-strand break repair via homologous recombination"/>
    <property type="evidence" value="ECO:0007669"/>
    <property type="project" value="TreeGrafter"/>
</dbReference>
<dbReference type="PRINTS" id="PR00320">
    <property type="entry name" value="GPROTEINBRPT"/>
</dbReference>
<organism evidence="4 5">
    <name type="scientific">Glossina palpalis gambiensis</name>
    <dbReference type="NCBI Taxonomy" id="67801"/>
    <lineage>
        <taxon>Eukaryota</taxon>
        <taxon>Metazoa</taxon>
        <taxon>Ecdysozoa</taxon>
        <taxon>Arthropoda</taxon>
        <taxon>Hexapoda</taxon>
        <taxon>Insecta</taxon>
        <taxon>Pterygota</taxon>
        <taxon>Neoptera</taxon>
        <taxon>Endopterygota</taxon>
        <taxon>Diptera</taxon>
        <taxon>Brachycera</taxon>
        <taxon>Muscomorpha</taxon>
        <taxon>Hippoboscoidea</taxon>
        <taxon>Glossinidae</taxon>
        <taxon>Glossina</taxon>
    </lineage>
</organism>
<evidence type="ECO:0000313" key="4">
    <source>
        <dbReference type="EnsemblMetazoa" id="GPPI033091-PA"/>
    </source>
</evidence>
<reference evidence="4" key="2">
    <citation type="submission" date="2020-05" db="UniProtKB">
        <authorList>
            <consortium name="EnsemblMetazoa"/>
        </authorList>
    </citation>
    <scope>IDENTIFICATION</scope>
    <source>
        <strain evidence="4">IAEA</strain>
    </source>
</reference>
<dbReference type="InterPro" id="IPR019775">
    <property type="entry name" value="WD40_repeat_CS"/>
</dbReference>
<feature type="repeat" description="WD" evidence="3">
    <location>
        <begin position="84"/>
        <end position="125"/>
    </location>
</feature>
<keyword evidence="5" id="KW-1185">Reference proteome</keyword>
<dbReference type="AlphaFoldDB" id="A0A1B0BKI0"/>
<dbReference type="PROSITE" id="PS00678">
    <property type="entry name" value="WD_REPEATS_1"/>
    <property type="match status" value="3"/>
</dbReference>
<dbReference type="PANTHER" id="PTHR19862:SF14">
    <property type="entry name" value="WD REPEAT-CONTAINING PROTEIN 48"/>
    <property type="match status" value="1"/>
</dbReference>
<sequence>MMLTHKSCQGGRKKIQVSFVIRDAEEKQHRNGVNALQLDPSNGKLYSAGRDGIIRVWNTRMISASCDTTVKVWNAHKGFCMSTLRTHRDYVQALAYAKDREQVASAGLDKAIFLWDVNTLTALTASNNTVTTSSLNGSKDSIYSLAMNPAGTVIVSGSTENILRVWDPRTSVRNMKLRGHTENVRALVVSPDGNQVVSGSSDGTIKIWNLGQQRCVQTIHVHKEGVWTLLMSDNFQYIISGSRDRNIIITELRNPTNSIIVCEEKAPVLSLCYNMERTGVWATTWNSDIRCWKLPVYEKSTLNTNNSVDTIWTNSDIELACIKGGIDNLYYVYA</sequence>
<protein>
    <submittedName>
        <fullName evidence="4">Uncharacterized protein</fullName>
    </submittedName>
</protein>
<dbReference type="PANTHER" id="PTHR19862">
    <property type="entry name" value="WD REPEAT-CONTAINING PROTEIN 48"/>
    <property type="match status" value="1"/>
</dbReference>
<evidence type="ECO:0000256" key="3">
    <source>
        <dbReference type="PROSITE-ProRule" id="PRU00221"/>
    </source>
</evidence>
<dbReference type="EMBL" id="JXJN01015950">
    <property type="status" value="NOT_ANNOTATED_CDS"/>
    <property type="molecule type" value="Genomic_DNA"/>
</dbReference>
<dbReference type="GO" id="GO:0043130">
    <property type="term" value="F:ubiquitin binding"/>
    <property type="evidence" value="ECO:0007669"/>
    <property type="project" value="TreeGrafter"/>
</dbReference>
<dbReference type="PROSITE" id="PS50082">
    <property type="entry name" value="WD_REPEATS_2"/>
    <property type="match status" value="4"/>
</dbReference>
<evidence type="ECO:0000313" key="5">
    <source>
        <dbReference type="Proteomes" id="UP000092460"/>
    </source>
</evidence>
<evidence type="ECO:0000256" key="2">
    <source>
        <dbReference type="ARBA" id="ARBA00022737"/>
    </source>
</evidence>
<reference evidence="5" key="1">
    <citation type="submission" date="2015-01" db="EMBL/GenBank/DDBJ databases">
        <authorList>
            <person name="Aksoy S."/>
            <person name="Warren W."/>
            <person name="Wilson R.K."/>
        </authorList>
    </citation>
    <scope>NUCLEOTIDE SEQUENCE [LARGE SCALE GENOMIC DNA]</scope>
    <source>
        <strain evidence="5">IAEA</strain>
    </source>
</reference>
<dbReference type="VEuPathDB" id="VectorBase:GPPI033091"/>
<name>A0A1B0BKI0_9MUSC</name>
<proteinExistence type="predicted"/>
<dbReference type="STRING" id="67801.A0A1B0BKI0"/>
<evidence type="ECO:0000256" key="1">
    <source>
        <dbReference type="ARBA" id="ARBA00022574"/>
    </source>
</evidence>
<dbReference type="InterPro" id="IPR015943">
    <property type="entry name" value="WD40/YVTN_repeat-like_dom_sf"/>
</dbReference>
<feature type="repeat" description="WD" evidence="3">
    <location>
        <begin position="26"/>
        <end position="60"/>
    </location>
</feature>
<dbReference type="InterPro" id="IPR001680">
    <property type="entry name" value="WD40_rpt"/>
</dbReference>
<feature type="repeat" description="WD" evidence="3">
    <location>
        <begin position="135"/>
        <end position="176"/>
    </location>
</feature>
<dbReference type="Gene3D" id="2.130.10.10">
    <property type="entry name" value="YVTN repeat-like/Quinoprotein amine dehydrogenase"/>
    <property type="match status" value="3"/>
</dbReference>
<dbReference type="Proteomes" id="UP000092460">
    <property type="component" value="Unassembled WGS sequence"/>
</dbReference>
<dbReference type="InterPro" id="IPR051246">
    <property type="entry name" value="WDR48"/>
</dbReference>
<keyword evidence="2" id="KW-0677">Repeat</keyword>
<dbReference type="InterPro" id="IPR020472">
    <property type="entry name" value="WD40_PAC1"/>
</dbReference>
<keyword evidence="1 3" id="KW-0853">WD repeat</keyword>
<dbReference type="CDD" id="cd00200">
    <property type="entry name" value="WD40"/>
    <property type="match status" value="1"/>
</dbReference>
<dbReference type="SMART" id="SM00320">
    <property type="entry name" value="WD40"/>
    <property type="match status" value="6"/>
</dbReference>
<dbReference type="InterPro" id="IPR036322">
    <property type="entry name" value="WD40_repeat_dom_sf"/>
</dbReference>
<feature type="repeat" description="WD" evidence="3">
    <location>
        <begin position="177"/>
        <end position="218"/>
    </location>
</feature>
<dbReference type="SUPFAM" id="SSF50978">
    <property type="entry name" value="WD40 repeat-like"/>
    <property type="match status" value="1"/>
</dbReference>